<dbReference type="PANTHER" id="PTHR42760:SF115">
    <property type="entry name" value="3-OXOACYL-[ACYL-CARRIER-PROTEIN] REDUCTASE FABG"/>
    <property type="match status" value="1"/>
</dbReference>
<evidence type="ECO:0000256" key="1">
    <source>
        <dbReference type="ARBA" id="ARBA00006484"/>
    </source>
</evidence>
<organism evidence="3 4">
    <name type="scientific">Mesorhizobium plurifarium</name>
    <dbReference type="NCBI Taxonomy" id="69974"/>
    <lineage>
        <taxon>Bacteria</taxon>
        <taxon>Pseudomonadati</taxon>
        <taxon>Pseudomonadota</taxon>
        <taxon>Alphaproteobacteria</taxon>
        <taxon>Hyphomicrobiales</taxon>
        <taxon>Phyllobacteriaceae</taxon>
        <taxon>Mesorhizobium</taxon>
    </lineage>
</organism>
<reference evidence="4" key="1">
    <citation type="submission" date="2014-08" db="EMBL/GenBank/DDBJ databases">
        <authorList>
            <person name="Moulin L."/>
        </authorList>
    </citation>
    <scope>NUCLEOTIDE SEQUENCE [LARGE SCALE GENOMIC DNA]</scope>
</reference>
<gene>
    <name evidence="3" type="primary">yxbG</name>
    <name evidence="3" type="ORF">MPL3356_420024</name>
</gene>
<dbReference type="PROSITE" id="PS00061">
    <property type="entry name" value="ADH_SHORT"/>
    <property type="match status" value="1"/>
</dbReference>
<comment type="similarity">
    <text evidence="1">Belongs to the short-chain dehydrogenases/reductases (SDR) family.</text>
</comment>
<accession>A0A090E5I0</accession>
<dbReference type="FunFam" id="3.40.50.720:FF:000084">
    <property type="entry name" value="Short-chain dehydrogenase reductase"/>
    <property type="match status" value="1"/>
</dbReference>
<dbReference type="PRINTS" id="PR00081">
    <property type="entry name" value="GDHRDH"/>
</dbReference>
<evidence type="ECO:0000313" key="3">
    <source>
        <dbReference type="EMBL" id="CDX24800.1"/>
    </source>
</evidence>
<dbReference type="Pfam" id="PF13561">
    <property type="entry name" value="adh_short_C2"/>
    <property type="match status" value="1"/>
</dbReference>
<evidence type="ECO:0000256" key="2">
    <source>
        <dbReference type="ARBA" id="ARBA00023002"/>
    </source>
</evidence>
<dbReference type="InterPro" id="IPR020904">
    <property type="entry name" value="Sc_DH/Rdtase_CS"/>
</dbReference>
<dbReference type="GO" id="GO:0016616">
    <property type="term" value="F:oxidoreductase activity, acting on the CH-OH group of donors, NAD or NADP as acceptor"/>
    <property type="evidence" value="ECO:0007669"/>
    <property type="project" value="TreeGrafter"/>
</dbReference>
<dbReference type="SUPFAM" id="SSF51735">
    <property type="entry name" value="NAD(P)-binding Rossmann-fold domains"/>
    <property type="match status" value="1"/>
</dbReference>
<dbReference type="EC" id="1.-.-.-" evidence="3"/>
<dbReference type="PRINTS" id="PR00080">
    <property type="entry name" value="SDRFAMILY"/>
</dbReference>
<name>A0A090E5I0_MESPL</name>
<dbReference type="AlphaFoldDB" id="A0A090E5I0"/>
<evidence type="ECO:0000313" key="4">
    <source>
        <dbReference type="Proteomes" id="UP000045285"/>
    </source>
</evidence>
<proteinExistence type="inferred from homology"/>
<dbReference type="PANTHER" id="PTHR42760">
    <property type="entry name" value="SHORT-CHAIN DEHYDROGENASES/REDUCTASES FAMILY MEMBER"/>
    <property type="match status" value="1"/>
</dbReference>
<dbReference type="InterPro" id="IPR036291">
    <property type="entry name" value="NAD(P)-bd_dom_sf"/>
</dbReference>
<dbReference type="NCBIfam" id="NF005559">
    <property type="entry name" value="PRK07231.1"/>
    <property type="match status" value="1"/>
</dbReference>
<dbReference type="InterPro" id="IPR002347">
    <property type="entry name" value="SDR_fam"/>
</dbReference>
<keyword evidence="4" id="KW-1185">Reference proteome</keyword>
<keyword evidence="2 3" id="KW-0560">Oxidoreductase</keyword>
<dbReference type="EMBL" id="CCMZ01000037">
    <property type="protein sequence ID" value="CDX24800.1"/>
    <property type="molecule type" value="Genomic_DNA"/>
</dbReference>
<sequence length="269" mass="28226">MAGRLDGKAVLVTGAGSMGPGWGNGKAAAVLFAREGAKVLAADLNRDAVEQTAEIIRGEGGRVEIFVGNVTDEQSVRAMIAACVDAFGSLDVLHNNVGILKAGSPESTTVEDWDRILDINTKAFFLPCKHALPQMLKQGSGSIINISSISGFRNLGAPYIAYNTSKGAVVSFTRNLAATYADKGIRANSILPGIIDTPMARDATIQTSGKTEAEIDFDALAKARAARVPMRRTGTAWDIARTALFLASDDSAYITGSEIYVDGGLNCVA</sequence>
<dbReference type="Proteomes" id="UP000045285">
    <property type="component" value="Unassembled WGS sequence"/>
</dbReference>
<dbReference type="CDD" id="cd05233">
    <property type="entry name" value="SDR_c"/>
    <property type="match status" value="1"/>
</dbReference>
<protein>
    <submittedName>
        <fullName evidence="3">Uncharacterized oxidoreductase YxbG</fullName>
        <ecNumber evidence="3">1.-.-.-</ecNumber>
    </submittedName>
</protein>
<dbReference type="Gene3D" id="3.40.50.720">
    <property type="entry name" value="NAD(P)-binding Rossmann-like Domain"/>
    <property type="match status" value="1"/>
</dbReference>